<feature type="compositionally biased region" description="Basic residues" evidence="1">
    <location>
        <begin position="236"/>
        <end position="254"/>
    </location>
</feature>
<organism evidence="2 3">
    <name type="scientific">Takifugu flavidus</name>
    <name type="common">sansaifugu</name>
    <dbReference type="NCBI Taxonomy" id="433684"/>
    <lineage>
        <taxon>Eukaryota</taxon>
        <taxon>Metazoa</taxon>
        <taxon>Chordata</taxon>
        <taxon>Craniata</taxon>
        <taxon>Vertebrata</taxon>
        <taxon>Euteleostomi</taxon>
        <taxon>Actinopterygii</taxon>
        <taxon>Neopterygii</taxon>
        <taxon>Teleostei</taxon>
        <taxon>Neoteleostei</taxon>
        <taxon>Acanthomorphata</taxon>
        <taxon>Eupercaria</taxon>
        <taxon>Tetraodontiformes</taxon>
        <taxon>Tetradontoidea</taxon>
        <taxon>Tetraodontidae</taxon>
        <taxon>Takifugu</taxon>
    </lineage>
</organism>
<evidence type="ECO:0000313" key="3">
    <source>
        <dbReference type="Proteomes" id="UP000324091"/>
    </source>
</evidence>
<dbReference type="PANTHER" id="PTHR46585:SF1">
    <property type="entry name" value="CHROMO DOMAIN-CONTAINING PROTEIN"/>
    <property type="match status" value="1"/>
</dbReference>
<feature type="region of interest" description="Disordered" evidence="1">
    <location>
        <begin position="195"/>
        <end position="260"/>
    </location>
</feature>
<keyword evidence="3" id="KW-1185">Reference proteome</keyword>
<evidence type="ECO:0000256" key="1">
    <source>
        <dbReference type="SAM" id="MobiDB-lite"/>
    </source>
</evidence>
<protein>
    <submittedName>
        <fullName evidence="2">Uncharacterized protein</fullName>
    </submittedName>
</protein>
<dbReference type="EMBL" id="RHFK02000022">
    <property type="protein sequence ID" value="TWW55939.1"/>
    <property type="molecule type" value="Genomic_DNA"/>
</dbReference>
<proteinExistence type="predicted"/>
<reference evidence="2 3" key="1">
    <citation type="submission" date="2019-04" db="EMBL/GenBank/DDBJ databases">
        <title>Chromosome genome assembly for Takifugu flavidus.</title>
        <authorList>
            <person name="Xiao S."/>
        </authorList>
    </citation>
    <scope>NUCLEOTIDE SEQUENCE [LARGE SCALE GENOMIC DNA]</scope>
    <source>
        <strain evidence="2">HTHZ2018</strain>
        <tissue evidence="2">Muscle</tissue>
    </source>
</reference>
<gene>
    <name evidence="2" type="ORF">D4764_09G0009890</name>
</gene>
<accession>A0A5C6MME9</accession>
<comment type="caution">
    <text evidence="2">The sequence shown here is derived from an EMBL/GenBank/DDBJ whole genome shotgun (WGS) entry which is preliminary data.</text>
</comment>
<name>A0A5C6MME9_9TELE</name>
<dbReference type="Proteomes" id="UP000324091">
    <property type="component" value="Chromosome 9"/>
</dbReference>
<dbReference type="AlphaFoldDB" id="A0A5C6MME9"/>
<sequence length="260" mass="30284">MNFKKGDLVRISKLRGVFDKKYEQSFTNEVFTVSERIPRDPPVYKLKDYDGEPIQGSFYEPELQKEDAYFYWREKPQEPATESEVHRQEMRESYFNAISAFRFEMDGQFRRIKSDIYLVYDSLLKRFDFQSGGKTHVLFEGPLAYLMGMKSGEWFTFDQSPLAKKGFEIAKPHLKAAASNIASNAVKHVMERFAGDQEDDQEMKQEGSGGIMVLSRRKRRRPPGERIPSSFNKQPFGKRKKSVAKGRRVKKKSVRSSDIF</sequence>
<evidence type="ECO:0000313" key="2">
    <source>
        <dbReference type="EMBL" id="TWW55939.1"/>
    </source>
</evidence>
<dbReference type="PANTHER" id="PTHR46585">
    <property type="entry name" value="INTEGRASE CORE DOMAIN CONTAINING PROTEIN"/>
    <property type="match status" value="1"/>
</dbReference>